<dbReference type="PANTHER" id="PTHR14549">
    <property type="entry name" value="TRANSMEMBRANE PROTEIN 223"/>
    <property type="match status" value="1"/>
</dbReference>
<keyword evidence="1" id="KW-0472">Membrane</keyword>
<keyword evidence="1" id="KW-1133">Transmembrane helix</keyword>
<evidence type="ECO:0000256" key="1">
    <source>
        <dbReference type="SAM" id="Phobius"/>
    </source>
</evidence>
<proteinExistence type="predicted"/>
<feature type="transmembrane region" description="Helical" evidence="1">
    <location>
        <begin position="46"/>
        <end position="64"/>
    </location>
</feature>
<evidence type="ECO:0000313" key="2">
    <source>
        <dbReference type="EMBL" id="KAG9475509.1"/>
    </source>
</evidence>
<evidence type="ECO:0008006" key="4">
    <source>
        <dbReference type="Google" id="ProtNLM"/>
    </source>
</evidence>
<keyword evidence="1" id="KW-0812">Transmembrane</keyword>
<dbReference type="InterPro" id="IPR026100">
    <property type="entry name" value="Tmem223"/>
</dbReference>
<dbReference type="GO" id="GO:0007399">
    <property type="term" value="P:nervous system development"/>
    <property type="evidence" value="ECO:0007669"/>
    <property type="project" value="TreeGrafter"/>
</dbReference>
<dbReference type="Pfam" id="PF06979">
    <property type="entry name" value="TMEM70"/>
    <property type="match status" value="1"/>
</dbReference>
<dbReference type="GO" id="GO:0005739">
    <property type="term" value="C:mitochondrion"/>
    <property type="evidence" value="ECO:0007669"/>
    <property type="project" value="TreeGrafter"/>
</dbReference>
<accession>A0A8J6EUD7</accession>
<evidence type="ECO:0000313" key="3">
    <source>
        <dbReference type="Proteomes" id="UP000770717"/>
    </source>
</evidence>
<gene>
    <name evidence="2" type="ORF">GDO78_003746</name>
</gene>
<reference evidence="2" key="1">
    <citation type="thesis" date="2020" institute="ProQuest LLC" country="789 East Eisenhower Parkway, Ann Arbor, MI, USA">
        <title>Comparative Genomics and Chromosome Evolution.</title>
        <authorList>
            <person name="Mudd A.B."/>
        </authorList>
    </citation>
    <scope>NUCLEOTIDE SEQUENCE</scope>
    <source>
        <strain evidence="2">HN-11 Male</strain>
        <tissue evidence="2">Kidney and liver</tissue>
    </source>
</reference>
<dbReference type="OrthoDB" id="5950063at2759"/>
<dbReference type="AlphaFoldDB" id="A0A8J6EUD7"/>
<keyword evidence="3" id="KW-1185">Reference proteome</keyword>
<name>A0A8J6EUD7_ELECQ</name>
<protein>
    <recommendedName>
        <fullName evidence="4">Transmembrane protein 223</fullName>
    </recommendedName>
</protein>
<sequence length="204" mass="22720">MGLLRLLGDARACSLWRPRYVILTRSFQADPVPRDVLLFHHRRPRFFRLLGLFCVGQAVFWAYLAHFGFTSLRDIRQSPSGEKKEVKGRNMGSPLWRTTFAVSCLSVGCLIVAVGVLFSHRSVSAVTLHAGGDRVTIVTAGVFGLGSSFTLPLRNISCMAHRLQVPATIPLKVKGRPLYYLLDRQGQVSNAMLFDRTVGAYRSL</sequence>
<dbReference type="InterPro" id="IPR045325">
    <property type="entry name" value="TMEM70/TMEM186/TMEM223"/>
</dbReference>
<dbReference type="Proteomes" id="UP000770717">
    <property type="component" value="Unassembled WGS sequence"/>
</dbReference>
<dbReference type="EMBL" id="WNTK01000012">
    <property type="protein sequence ID" value="KAG9475509.1"/>
    <property type="molecule type" value="Genomic_DNA"/>
</dbReference>
<organism evidence="2 3">
    <name type="scientific">Eleutherodactylus coqui</name>
    <name type="common">Puerto Rican coqui</name>
    <dbReference type="NCBI Taxonomy" id="57060"/>
    <lineage>
        <taxon>Eukaryota</taxon>
        <taxon>Metazoa</taxon>
        <taxon>Chordata</taxon>
        <taxon>Craniata</taxon>
        <taxon>Vertebrata</taxon>
        <taxon>Euteleostomi</taxon>
        <taxon>Amphibia</taxon>
        <taxon>Batrachia</taxon>
        <taxon>Anura</taxon>
        <taxon>Neobatrachia</taxon>
        <taxon>Hyloidea</taxon>
        <taxon>Eleutherodactylidae</taxon>
        <taxon>Eleutherodactylinae</taxon>
        <taxon>Eleutherodactylus</taxon>
        <taxon>Eleutherodactylus</taxon>
    </lineage>
</organism>
<dbReference type="PANTHER" id="PTHR14549:SF2">
    <property type="entry name" value="TRANSMEMBRANE PROTEIN 223"/>
    <property type="match status" value="1"/>
</dbReference>
<comment type="caution">
    <text evidence="2">The sequence shown here is derived from an EMBL/GenBank/DDBJ whole genome shotgun (WGS) entry which is preliminary data.</text>
</comment>
<feature type="transmembrane region" description="Helical" evidence="1">
    <location>
        <begin position="95"/>
        <end position="118"/>
    </location>
</feature>